<dbReference type="EMBL" id="JASCZI010181504">
    <property type="protein sequence ID" value="MED6184099.1"/>
    <property type="molecule type" value="Genomic_DNA"/>
</dbReference>
<comment type="caution">
    <text evidence="2">The sequence shown here is derived from an EMBL/GenBank/DDBJ whole genome shotgun (WGS) entry which is preliminary data.</text>
</comment>
<reference evidence="2 3" key="1">
    <citation type="journal article" date="2023" name="Plants (Basel)">
        <title>Bridging the Gap: Combining Genomics and Transcriptomics Approaches to Understand Stylosanthes scabra, an Orphan Legume from the Brazilian Caatinga.</title>
        <authorList>
            <person name="Ferreira-Neto J.R.C."/>
            <person name="da Silva M.D."/>
            <person name="Binneck E."/>
            <person name="de Melo N.F."/>
            <person name="da Silva R.H."/>
            <person name="de Melo A.L.T.M."/>
            <person name="Pandolfi V."/>
            <person name="Bustamante F.O."/>
            <person name="Brasileiro-Vidal A.C."/>
            <person name="Benko-Iseppon A.M."/>
        </authorList>
    </citation>
    <scope>NUCLEOTIDE SEQUENCE [LARGE SCALE GENOMIC DNA]</scope>
    <source>
        <tissue evidence="2">Leaves</tissue>
    </source>
</reference>
<keyword evidence="3" id="KW-1185">Reference proteome</keyword>
<name>A0ABU6WE48_9FABA</name>
<gene>
    <name evidence="2" type="ORF">PIB30_044160</name>
</gene>
<feature type="region of interest" description="Disordered" evidence="1">
    <location>
        <begin position="17"/>
        <end position="43"/>
    </location>
</feature>
<protein>
    <submittedName>
        <fullName evidence="2">Uncharacterized protein</fullName>
    </submittedName>
</protein>
<accession>A0ABU6WE48</accession>
<sequence length="90" mass="10258">MLENSISYKIQVQKKCKKKLGKQENRGTEKTELQEQNRALTPRRHYPRLGVAELASILSSIQHSMPRHDARRLCVNGAARKLALHQGLKA</sequence>
<evidence type="ECO:0000256" key="1">
    <source>
        <dbReference type="SAM" id="MobiDB-lite"/>
    </source>
</evidence>
<evidence type="ECO:0000313" key="3">
    <source>
        <dbReference type="Proteomes" id="UP001341840"/>
    </source>
</evidence>
<organism evidence="2 3">
    <name type="scientific">Stylosanthes scabra</name>
    <dbReference type="NCBI Taxonomy" id="79078"/>
    <lineage>
        <taxon>Eukaryota</taxon>
        <taxon>Viridiplantae</taxon>
        <taxon>Streptophyta</taxon>
        <taxon>Embryophyta</taxon>
        <taxon>Tracheophyta</taxon>
        <taxon>Spermatophyta</taxon>
        <taxon>Magnoliopsida</taxon>
        <taxon>eudicotyledons</taxon>
        <taxon>Gunneridae</taxon>
        <taxon>Pentapetalae</taxon>
        <taxon>rosids</taxon>
        <taxon>fabids</taxon>
        <taxon>Fabales</taxon>
        <taxon>Fabaceae</taxon>
        <taxon>Papilionoideae</taxon>
        <taxon>50 kb inversion clade</taxon>
        <taxon>dalbergioids sensu lato</taxon>
        <taxon>Dalbergieae</taxon>
        <taxon>Pterocarpus clade</taxon>
        <taxon>Stylosanthes</taxon>
    </lineage>
</organism>
<evidence type="ECO:0000313" key="2">
    <source>
        <dbReference type="EMBL" id="MED6184099.1"/>
    </source>
</evidence>
<proteinExistence type="predicted"/>
<feature type="compositionally biased region" description="Basic and acidic residues" evidence="1">
    <location>
        <begin position="21"/>
        <end position="35"/>
    </location>
</feature>
<dbReference type="Proteomes" id="UP001341840">
    <property type="component" value="Unassembled WGS sequence"/>
</dbReference>